<dbReference type="InParanoid" id="A0A139W9J9"/>
<protein>
    <submittedName>
        <fullName evidence="1">Uncharacterized protein</fullName>
    </submittedName>
</protein>
<dbReference type="AlphaFoldDB" id="A0A139W9J9"/>
<evidence type="ECO:0000313" key="2">
    <source>
        <dbReference type="Proteomes" id="UP000007266"/>
    </source>
</evidence>
<proteinExistence type="predicted"/>
<reference evidence="1 2" key="1">
    <citation type="journal article" date="2008" name="Nature">
        <title>The genome of the model beetle and pest Tribolium castaneum.</title>
        <authorList>
            <consortium name="Tribolium Genome Sequencing Consortium"/>
            <person name="Richards S."/>
            <person name="Gibbs R.A."/>
            <person name="Weinstock G.M."/>
            <person name="Brown S.J."/>
            <person name="Denell R."/>
            <person name="Beeman R.W."/>
            <person name="Gibbs R."/>
            <person name="Beeman R.W."/>
            <person name="Brown S.J."/>
            <person name="Bucher G."/>
            <person name="Friedrich M."/>
            <person name="Grimmelikhuijzen C.J."/>
            <person name="Klingler M."/>
            <person name="Lorenzen M."/>
            <person name="Richards S."/>
            <person name="Roth S."/>
            <person name="Schroder R."/>
            <person name="Tautz D."/>
            <person name="Zdobnov E.M."/>
            <person name="Muzny D."/>
            <person name="Gibbs R.A."/>
            <person name="Weinstock G.M."/>
            <person name="Attaway T."/>
            <person name="Bell S."/>
            <person name="Buhay C.J."/>
            <person name="Chandrabose M.N."/>
            <person name="Chavez D."/>
            <person name="Clerk-Blankenburg K.P."/>
            <person name="Cree A."/>
            <person name="Dao M."/>
            <person name="Davis C."/>
            <person name="Chacko J."/>
            <person name="Dinh H."/>
            <person name="Dugan-Rocha S."/>
            <person name="Fowler G."/>
            <person name="Garner T.T."/>
            <person name="Garnes J."/>
            <person name="Gnirke A."/>
            <person name="Hawes A."/>
            <person name="Hernandez J."/>
            <person name="Hines S."/>
            <person name="Holder M."/>
            <person name="Hume J."/>
            <person name="Jhangiani S.N."/>
            <person name="Joshi V."/>
            <person name="Khan Z.M."/>
            <person name="Jackson L."/>
            <person name="Kovar C."/>
            <person name="Kowis A."/>
            <person name="Lee S."/>
            <person name="Lewis L.R."/>
            <person name="Margolis J."/>
            <person name="Morgan M."/>
            <person name="Nazareth L.V."/>
            <person name="Nguyen N."/>
            <person name="Okwuonu G."/>
            <person name="Parker D."/>
            <person name="Richards S."/>
            <person name="Ruiz S.J."/>
            <person name="Santibanez J."/>
            <person name="Savard J."/>
            <person name="Scherer S.E."/>
            <person name="Schneider B."/>
            <person name="Sodergren E."/>
            <person name="Tautz D."/>
            <person name="Vattahil S."/>
            <person name="Villasana D."/>
            <person name="White C.S."/>
            <person name="Wright R."/>
            <person name="Park Y."/>
            <person name="Beeman R.W."/>
            <person name="Lord J."/>
            <person name="Oppert B."/>
            <person name="Lorenzen M."/>
            <person name="Brown S."/>
            <person name="Wang L."/>
            <person name="Savard J."/>
            <person name="Tautz D."/>
            <person name="Richards S."/>
            <person name="Weinstock G."/>
            <person name="Gibbs R.A."/>
            <person name="Liu Y."/>
            <person name="Worley K."/>
            <person name="Weinstock G."/>
            <person name="Elsik C.G."/>
            <person name="Reese J.T."/>
            <person name="Elhaik E."/>
            <person name="Landan G."/>
            <person name="Graur D."/>
            <person name="Arensburger P."/>
            <person name="Atkinson P."/>
            <person name="Beeman R.W."/>
            <person name="Beidler J."/>
            <person name="Brown S.J."/>
            <person name="Demuth J.P."/>
            <person name="Drury D.W."/>
            <person name="Du Y.Z."/>
            <person name="Fujiwara H."/>
            <person name="Lorenzen M."/>
            <person name="Maselli V."/>
            <person name="Osanai M."/>
            <person name="Park Y."/>
            <person name="Robertson H.M."/>
            <person name="Tu Z."/>
            <person name="Wang J.J."/>
            <person name="Wang S."/>
            <person name="Richards S."/>
            <person name="Song H."/>
            <person name="Zhang L."/>
            <person name="Sodergren E."/>
            <person name="Werner D."/>
            <person name="Stanke M."/>
            <person name="Morgenstern B."/>
            <person name="Solovyev V."/>
            <person name="Kosarev P."/>
            <person name="Brown G."/>
            <person name="Chen H.C."/>
            <person name="Ermolaeva O."/>
            <person name="Hlavina W."/>
            <person name="Kapustin Y."/>
            <person name="Kiryutin B."/>
            <person name="Kitts P."/>
            <person name="Maglott D."/>
            <person name="Pruitt K."/>
            <person name="Sapojnikov V."/>
            <person name="Souvorov A."/>
            <person name="Mackey A.J."/>
            <person name="Waterhouse R.M."/>
            <person name="Wyder S."/>
            <person name="Zdobnov E.M."/>
            <person name="Zdobnov E.M."/>
            <person name="Wyder S."/>
            <person name="Kriventseva E.V."/>
            <person name="Kadowaki T."/>
            <person name="Bork P."/>
            <person name="Aranda M."/>
            <person name="Bao R."/>
            <person name="Beermann A."/>
            <person name="Berns N."/>
            <person name="Bolognesi R."/>
            <person name="Bonneton F."/>
            <person name="Bopp D."/>
            <person name="Brown S.J."/>
            <person name="Bucher G."/>
            <person name="Butts T."/>
            <person name="Chaumot A."/>
            <person name="Denell R.E."/>
            <person name="Ferrier D.E."/>
            <person name="Friedrich M."/>
            <person name="Gordon C.M."/>
            <person name="Jindra M."/>
            <person name="Klingler M."/>
            <person name="Lan Q."/>
            <person name="Lattorff H.M."/>
            <person name="Laudet V."/>
            <person name="von Levetsow C."/>
            <person name="Liu Z."/>
            <person name="Lutz R."/>
            <person name="Lynch J.A."/>
            <person name="da Fonseca R.N."/>
            <person name="Posnien N."/>
            <person name="Reuter R."/>
            <person name="Roth S."/>
            <person name="Savard J."/>
            <person name="Schinko J.B."/>
            <person name="Schmitt C."/>
            <person name="Schoppmeier M."/>
            <person name="Schroder R."/>
            <person name="Shippy T.D."/>
            <person name="Simonnet F."/>
            <person name="Marques-Souza H."/>
            <person name="Tautz D."/>
            <person name="Tomoyasu Y."/>
            <person name="Trauner J."/>
            <person name="Van der Zee M."/>
            <person name="Vervoort M."/>
            <person name="Wittkopp N."/>
            <person name="Wimmer E.A."/>
            <person name="Yang X."/>
            <person name="Jones A.K."/>
            <person name="Sattelle D.B."/>
            <person name="Ebert P.R."/>
            <person name="Nelson D."/>
            <person name="Scott J.G."/>
            <person name="Beeman R.W."/>
            <person name="Muthukrishnan S."/>
            <person name="Kramer K.J."/>
            <person name="Arakane Y."/>
            <person name="Beeman R.W."/>
            <person name="Zhu Q."/>
            <person name="Hogenkamp D."/>
            <person name="Dixit R."/>
            <person name="Oppert B."/>
            <person name="Jiang H."/>
            <person name="Zou Z."/>
            <person name="Marshall J."/>
            <person name="Elpidina E."/>
            <person name="Vinokurov K."/>
            <person name="Oppert C."/>
            <person name="Zou Z."/>
            <person name="Evans J."/>
            <person name="Lu Z."/>
            <person name="Zhao P."/>
            <person name="Sumathipala N."/>
            <person name="Altincicek B."/>
            <person name="Vilcinskas A."/>
            <person name="Williams M."/>
            <person name="Hultmark D."/>
            <person name="Hetru C."/>
            <person name="Jiang H."/>
            <person name="Grimmelikhuijzen C.J."/>
            <person name="Hauser F."/>
            <person name="Cazzamali G."/>
            <person name="Williamson M."/>
            <person name="Park Y."/>
            <person name="Li B."/>
            <person name="Tanaka Y."/>
            <person name="Predel R."/>
            <person name="Neupert S."/>
            <person name="Schachtner J."/>
            <person name="Verleyen P."/>
            <person name="Raible F."/>
            <person name="Bork P."/>
            <person name="Friedrich M."/>
            <person name="Walden K.K."/>
            <person name="Robertson H.M."/>
            <person name="Angeli S."/>
            <person name="Foret S."/>
            <person name="Bucher G."/>
            <person name="Schuetz S."/>
            <person name="Maleszka R."/>
            <person name="Wimmer E.A."/>
            <person name="Beeman R.W."/>
            <person name="Lorenzen M."/>
            <person name="Tomoyasu Y."/>
            <person name="Miller S.C."/>
            <person name="Grossmann D."/>
            <person name="Bucher G."/>
        </authorList>
    </citation>
    <scope>NUCLEOTIDE SEQUENCE [LARGE SCALE GENOMIC DNA]</scope>
    <source>
        <strain evidence="1 2">Georgia GA2</strain>
    </source>
</reference>
<keyword evidence="2" id="KW-1185">Reference proteome</keyword>
<dbReference type="EMBL" id="KQ972204">
    <property type="protein sequence ID" value="KYB24600.1"/>
    <property type="molecule type" value="Genomic_DNA"/>
</dbReference>
<evidence type="ECO:0000313" key="1">
    <source>
        <dbReference type="EMBL" id="KYB24600.1"/>
    </source>
</evidence>
<dbReference type="Proteomes" id="UP000007266">
    <property type="component" value="Unassembled WGS sequence"/>
</dbReference>
<reference evidence="1 2" key="2">
    <citation type="journal article" date="2010" name="Nucleic Acids Res.">
        <title>BeetleBase in 2010: revisions to provide comprehensive genomic information for Tribolium castaneum.</title>
        <authorList>
            <person name="Kim H.S."/>
            <person name="Murphy T."/>
            <person name="Xia J."/>
            <person name="Caragea D."/>
            <person name="Park Y."/>
            <person name="Beeman R.W."/>
            <person name="Lorenzen M.D."/>
            <person name="Butcher S."/>
            <person name="Manak J.R."/>
            <person name="Brown S.J."/>
        </authorList>
    </citation>
    <scope>NUCLEOTIDE SEQUENCE [LARGE SCALE GENOMIC DNA]</scope>
    <source>
        <strain evidence="1 2">Georgia GA2</strain>
    </source>
</reference>
<name>A0A139W9J9_TRICA</name>
<sequence length="36" mass="3950">MSVWIGGLGVKFDKLNGLKKLEVKSREGFNGMPESP</sequence>
<organism evidence="1 2">
    <name type="scientific">Tribolium castaneum</name>
    <name type="common">Red flour beetle</name>
    <dbReference type="NCBI Taxonomy" id="7070"/>
    <lineage>
        <taxon>Eukaryota</taxon>
        <taxon>Metazoa</taxon>
        <taxon>Ecdysozoa</taxon>
        <taxon>Arthropoda</taxon>
        <taxon>Hexapoda</taxon>
        <taxon>Insecta</taxon>
        <taxon>Pterygota</taxon>
        <taxon>Neoptera</taxon>
        <taxon>Endopterygota</taxon>
        <taxon>Coleoptera</taxon>
        <taxon>Polyphaga</taxon>
        <taxon>Cucujiformia</taxon>
        <taxon>Tenebrionidae</taxon>
        <taxon>Tenebrionidae incertae sedis</taxon>
        <taxon>Tribolium</taxon>
    </lineage>
</organism>
<gene>
    <name evidence="1" type="primary">AUGUSTUS-3.0.2_34971</name>
    <name evidence="1" type="ORF">TcasGA2_TC034971</name>
</gene>
<accession>A0A139W9J9</accession>